<dbReference type="SMART" id="SM00343">
    <property type="entry name" value="ZnF_C2HC"/>
    <property type="match status" value="1"/>
</dbReference>
<keyword evidence="2" id="KW-0378">Hydrolase</keyword>
<dbReference type="InterPro" id="IPR039537">
    <property type="entry name" value="Retrotran_Ty1/copia-like"/>
</dbReference>
<evidence type="ECO:0000256" key="2">
    <source>
        <dbReference type="ARBA" id="ARBA00022801"/>
    </source>
</evidence>
<dbReference type="GO" id="GO:0003676">
    <property type="term" value="F:nucleic acid binding"/>
    <property type="evidence" value="ECO:0007669"/>
    <property type="project" value="InterPro"/>
</dbReference>
<gene>
    <name evidence="7" type="ORF">LWI29_010040</name>
</gene>
<dbReference type="InterPro" id="IPR012337">
    <property type="entry name" value="RNaseH-like_sf"/>
</dbReference>
<dbReference type="SUPFAM" id="SSF57756">
    <property type="entry name" value="Retrovirus zinc finger-like domains"/>
    <property type="match status" value="1"/>
</dbReference>
<name>A0AA39RRA1_ACESA</name>
<keyword evidence="3" id="KW-0862">Zinc</keyword>
<proteinExistence type="predicted"/>
<evidence type="ECO:0000259" key="6">
    <source>
        <dbReference type="PROSITE" id="PS50994"/>
    </source>
</evidence>
<keyword evidence="1" id="KW-0479">Metal-binding</keyword>
<evidence type="ECO:0000256" key="3">
    <source>
        <dbReference type="PROSITE-ProRule" id="PRU00047"/>
    </source>
</evidence>
<dbReference type="PANTHER" id="PTHR42648">
    <property type="entry name" value="TRANSPOSASE, PUTATIVE-RELATED"/>
    <property type="match status" value="1"/>
</dbReference>
<dbReference type="Pfam" id="PF13976">
    <property type="entry name" value="gag_pre-integrs"/>
    <property type="match status" value="1"/>
</dbReference>
<dbReference type="AlphaFoldDB" id="A0AA39RRA1"/>
<dbReference type="InterPro" id="IPR036875">
    <property type="entry name" value="Znf_CCHC_sf"/>
</dbReference>
<feature type="domain" description="CCHC-type" evidence="5">
    <location>
        <begin position="244"/>
        <end position="260"/>
    </location>
</feature>
<reference evidence="7" key="1">
    <citation type="journal article" date="2022" name="Plant J.">
        <title>Strategies of tolerance reflected in two North American maple genomes.</title>
        <authorList>
            <person name="McEvoy S.L."/>
            <person name="Sezen U.U."/>
            <person name="Trouern-Trend A."/>
            <person name="McMahon S.M."/>
            <person name="Schaberg P.G."/>
            <person name="Yang J."/>
            <person name="Wegrzyn J.L."/>
            <person name="Swenson N.G."/>
        </authorList>
    </citation>
    <scope>NUCLEOTIDE SEQUENCE</scope>
    <source>
        <strain evidence="7">NS2018</strain>
    </source>
</reference>
<dbReference type="Gene3D" id="4.10.60.10">
    <property type="entry name" value="Zinc finger, CCHC-type"/>
    <property type="match status" value="1"/>
</dbReference>
<dbReference type="SUPFAM" id="SSF53098">
    <property type="entry name" value="Ribonuclease H-like"/>
    <property type="match status" value="1"/>
</dbReference>
<sequence length="1102" mass="125230">MTPSLMNILKDNTLTGDNYVTWKRKIGLLLQSEKHKFVLTTPKPPAPNNESSIMCRDEYEQWKTSDDMAKCYIMATISDVLQQQHEGMESAADIMMSLEEMFAMKSRTTKREAVTAFMNLRMKPGQAVKDHMMKVIAHLNIAELHGAEIDGETKIDMVVNSLSDSFDQFKLDYTLNKKEYTLQGLMQDVQSAEKILVKGKGQEIHMVGKVATVKARQKVKKQQKKKQLGPIKKETKKVTKIKGKCFLCGEKGHWKRNCPKSQNKKEEDETYLWHLRLGHINLNRIKRLVCDGPLSDLKVDDLPTCESCLEGKMTKRTFSAKGARATECLGLIHTDVCGPMSIQARGGYEYFITFTDDYSRFGYVYLMRHKSDAFDMFKAFKAEVENQLEKQIKILRSDRGGEYLSGEFQQYLIDNGIVSQFSAPGTPQQNGVAERRNRTLLDMVRSMLSYSTLPISFWGYALQTVIYILNDVPSKSVPKTPHELWTGRKPSLQHLRIFGCPAHVLKGKTEKMESRSETCIFVGYPKETKGYYFYSPSDLKVFVSTNAKFLEKDYMNDFVPRSRIVLNEMSGDTIPREVTQPNPIVSSDPTQDQQPAIPRRSGRVRTQPERYIGLGESVENLPDDDDPYTYKEAMEDVDSRHWQKAMQSEIESMFDNKVWSLVDLPKGIKPIGCKWVYKRKRGMDGKVETFKARLVAKGYTQKEGIDYEETFSPVAMLKSIRILLSIAASLDLEIWQMDVKTAFLNGSLDESIYMMQPEGFIEKGQVDKVCKLQKSIYGLKQASRSWNIRFDQAVKGFGFIQNPDEPCVYKRIKGDKLVFLILYVDDILLIGNDVGVLTSIKEWLAKQFDMKDLGEASFILGIQDSKKGMLPFRHGIKLSKEQVPKNEHEEQFMSRVPYASTVGSLMYAMLCTRPDICFAVGIVSRFQSKPGPDHWTAVKHIFKYLKRTRDNMLVYSGGDLVPVGYTDSDFQSDSDSRKSTSGAVFTIGGGAVIWRSIKQSCIADSTMEAEYVAACEAAKEAVWLRQFLIDLEVVPSANKQITIYCDNSGAVANSKEPRSHKRGKHIERKYHLLREIVQRGDVMITKIASAENLADPFTKALP</sequence>
<dbReference type="InterPro" id="IPR001878">
    <property type="entry name" value="Znf_CCHC"/>
</dbReference>
<evidence type="ECO:0000259" key="5">
    <source>
        <dbReference type="PROSITE" id="PS50158"/>
    </source>
</evidence>
<dbReference type="CDD" id="cd09272">
    <property type="entry name" value="RNase_HI_RT_Ty1"/>
    <property type="match status" value="1"/>
</dbReference>
<dbReference type="Pfam" id="PF00665">
    <property type="entry name" value="rve"/>
    <property type="match status" value="1"/>
</dbReference>
<dbReference type="InterPro" id="IPR013103">
    <property type="entry name" value="RVT_2"/>
</dbReference>
<dbReference type="Pfam" id="PF14223">
    <property type="entry name" value="Retrotran_gag_2"/>
    <property type="match status" value="1"/>
</dbReference>
<dbReference type="InterPro" id="IPR057670">
    <property type="entry name" value="SH3_retrovirus"/>
</dbReference>
<organism evidence="7 8">
    <name type="scientific">Acer saccharum</name>
    <name type="common">Sugar maple</name>
    <dbReference type="NCBI Taxonomy" id="4024"/>
    <lineage>
        <taxon>Eukaryota</taxon>
        <taxon>Viridiplantae</taxon>
        <taxon>Streptophyta</taxon>
        <taxon>Embryophyta</taxon>
        <taxon>Tracheophyta</taxon>
        <taxon>Spermatophyta</taxon>
        <taxon>Magnoliopsida</taxon>
        <taxon>eudicotyledons</taxon>
        <taxon>Gunneridae</taxon>
        <taxon>Pentapetalae</taxon>
        <taxon>rosids</taxon>
        <taxon>malvids</taxon>
        <taxon>Sapindales</taxon>
        <taxon>Sapindaceae</taxon>
        <taxon>Hippocastanoideae</taxon>
        <taxon>Acereae</taxon>
        <taxon>Acer</taxon>
    </lineage>
</organism>
<dbReference type="Pfam" id="PF25597">
    <property type="entry name" value="SH3_retrovirus"/>
    <property type="match status" value="1"/>
</dbReference>
<evidence type="ECO:0000313" key="8">
    <source>
        <dbReference type="Proteomes" id="UP001168877"/>
    </source>
</evidence>
<evidence type="ECO:0000256" key="4">
    <source>
        <dbReference type="SAM" id="MobiDB-lite"/>
    </source>
</evidence>
<feature type="domain" description="Integrase catalytic" evidence="6">
    <location>
        <begin position="323"/>
        <end position="489"/>
    </location>
</feature>
<dbReference type="InterPro" id="IPR025724">
    <property type="entry name" value="GAG-pre-integrase_dom"/>
</dbReference>
<dbReference type="InterPro" id="IPR043502">
    <property type="entry name" value="DNA/RNA_pol_sf"/>
</dbReference>
<feature type="compositionally biased region" description="Polar residues" evidence="4">
    <location>
        <begin position="579"/>
        <end position="594"/>
    </location>
</feature>
<evidence type="ECO:0000313" key="7">
    <source>
        <dbReference type="EMBL" id="KAK0578418.1"/>
    </source>
</evidence>
<dbReference type="PROSITE" id="PS50994">
    <property type="entry name" value="INTEGRASE"/>
    <property type="match status" value="1"/>
</dbReference>
<feature type="region of interest" description="Disordered" evidence="4">
    <location>
        <begin position="578"/>
        <end position="606"/>
    </location>
</feature>
<dbReference type="GO" id="GO:0015074">
    <property type="term" value="P:DNA integration"/>
    <property type="evidence" value="ECO:0007669"/>
    <property type="project" value="InterPro"/>
</dbReference>
<protein>
    <submittedName>
        <fullName evidence="7">Uncharacterized protein</fullName>
    </submittedName>
</protein>
<dbReference type="PANTHER" id="PTHR42648:SF27">
    <property type="entry name" value="RNA-DIRECTED DNA POLYMERASE"/>
    <property type="match status" value="1"/>
</dbReference>
<dbReference type="InterPro" id="IPR036397">
    <property type="entry name" value="RNaseH_sf"/>
</dbReference>
<dbReference type="EMBL" id="JAUESC010000385">
    <property type="protein sequence ID" value="KAK0578418.1"/>
    <property type="molecule type" value="Genomic_DNA"/>
</dbReference>
<accession>A0AA39RRA1</accession>
<dbReference type="GO" id="GO:0016787">
    <property type="term" value="F:hydrolase activity"/>
    <property type="evidence" value="ECO:0007669"/>
    <property type="project" value="UniProtKB-KW"/>
</dbReference>
<keyword evidence="3" id="KW-0863">Zinc-finger</keyword>
<keyword evidence="8" id="KW-1185">Reference proteome</keyword>
<comment type="caution">
    <text evidence="7">The sequence shown here is derived from an EMBL/GenBank/DDBJ whole genome shotgun (WGS) entry which is preliminary data.</text>
</comment>
<dbReference type="InterPro" id="IPR001584">
    <property type="entry name" value="Integrase_cat-core"/>
</dbReference>
<dbReference type="Pfam" id="PF07727">
    <property type="entry name" value="RVT_2"/>
    <property type="match status" value="1"/>
</dbReference>
<dbReference type="PROSITE" id="PS50158">
    <property type="entry name" value="ZF_CCHC"/>
    <property type="match status" value="1"/>
</dbReference>
<dbReference type="GO" id="GO:0008270">
    <property type="term" value="F:zinc ion binding"/>
    <property type="evidence" value="ECO:0007669"/>
    <property type="project" value="UniProtKB-KW"/>
</dbReference>
<dbReference type="Gene3D" id="3.30.420.10">
    <property type="entry name" value="Ribonuclease H-like superfamily/Ribonuclease H"/>
    <property type="match status" value="1"/>
</dbReference>
<dbReference type="Proteomes" id="UP001168877">
    <property type="component" value="Unassembled WGS sequence"/>
</dbReference>
<dbReference type="SUPFAM" id="SSF56672">
    <property type="entry name" value="DNA/RNA polymerases"/>
    <property type="match status" value="1"/>
</dbReference>
<dbReference type="Pfam" id="PF00098">
    <property type="entry name" value="zf-CCHC"/>
    <property type="match status" value="1"/>
</dbReference>
<reference evidence="7" key="2">
    <citation type="submission" date="2023-06" db="EMBL/GenBank/DDBJ databases">
        <authorList>
            <person name="Swenson N.G."/>
            <person name="Wegrzyn J.L."/>
            <person name="Mcevoy S.L."/>
        </authorList>
    </citation>
    <scope>NUCLEOTIDE SEQUENCE</scope>
    <source>
        <strain evidence="7">NS2018</strain>
        <tissue evidence="7">Leaf</tissue>
    </source>
</reference>
<evidence type="ECO:0000256" key="1">
    <source>
        <dbReference type="ARBA" id="ARBA00022723"/>
    </source>
</evidence>